<evidence type="ECO:0000313" key="2">
    <source>
        <dbReference type="EMBL" id="MBB5868481.1"/>
    </source>
</evidence>
<proteinExistence type="predicted"/>
<sequence length="312" mass="31190">MGIGTEGGLQPTEPEPSRARSASGAGGMRGLWRRLDTGAKAATILGGAALLVATLQLANDVIPFRDGSGGRTAAPTASPAATRSAVDPVCANGSAPTLAVFAAAAPDRLVFQGDGFPPNSAVAIDLYASSDPAAAAVATAGTARADGGGKFSLPWVVPASLKSSSPMTALAVASGAGTGQEACRRASTQIDVARLVGSPLRIASVEAGPGETAGSPNVVVTITGSLPPPPGRIYWLCAVTDGEFHPKQSVSASDTVTTSLGSRGAWQLVVVEAGAQGSAVLQEALGRDGFTDRLPTDTRIISDQVSYQVTQS</sequence>
<name>A0A841BNS9_9ACTN</name>
<accession>A0A841BNS9</accession>
<feature type="region of interest" description="Disordered" evidence="1">
    <location>
        <begin position="1"/>
        <end position="26"/>
    </location>
</feature>
<comment type="caution">
    <text evidence="2">The sequence shown here is derived from an EMBL/GenBank/DDBJ whole genome shotgun (WGS) entry which is preliminary data.</text>
</comment>
<gene>
    <name evidence="2" type="ORF">F4553_001860</name>
</gene>
<reference evidence="2 3" key="1">
    <citation type="submission" date="2020-08" db="EMBL/GenBank/DDBJ databases">
        <title>Sequencing the genomes of 1000 actinobacteria strains.</title>
        <authorList>
            <person name="Klenk H.-P."/>
        </authorList>
    </citation>
    <scope>NUCLEOTIDE SEQUENCE [LARGE SCALE GENOMIC DNA]</scope>
    <source>
        <strain evidence="2 3">DSM 45362</strain>
    </source>
</reference>
<dbReference type="Proteomes" id="UP000587527">
    <property type="component" value="Unassembled WGS sequence"/>
</dbReference>
<evidence type="ECO:0000256" key="1">
    <source>
        <dbReference type="SAM" id="MobiDB-lite"/>
    </source>
</evidence>
<keyword evidence="3" id="KW-1185">Reference proteome</keyword>
<dbReference type="EMBL" id="JACHMN010000002">
    <property type="protein sequence ID" value="MBB5868481.1"/>
    <property type="molecule type" value="Genomic_DNA"/>
</dbReference>
<organism evidence="2 3">
    <name type="scientific">Allocatelliglobosispora scoriae</name>
    <dbReference type="NCBI Taxonomy" id="643052"/>
    <lineage>
        <taxon>Bacteria</taxon>
        <taxon>Bacillati</taxon>
        <taxon>Actinomycetota</taxon>
        <taxon>Actinomycetes</taxon>
        <taxon>Micromonosporales</taxon>
        <taxon>Micromonosporaceae</taxon>
        <taxon>Allocatelliglobosispora</taxon>
    </lineage>
</organism>
<protein>
    <submittedName>
        <fullName evidence="2">Uncharacterized protein</fullName>
    </submittedName>
</protein>
<dbReference type="AlphaFoldDB" id="A0A841BNS9"/>
<dbReference type="RefSeq" id="WP_184834455.1">
    <property type="nucleotide sequence ID" value="NZ_JACHMN010000002.1"/>
</dbReference>
<evidence type="ECO:0000313" key="3">
    <source>
        <dbReference type="Proteomes" id="UP000587527"/>
    </source>
</evidence>